<evidence type="ECO:0000256" key="1">
    <source>
        <dbReference type="SAM" id="SignalP"/>
    </source>
</evidence>
<comment type="caution">
    <text evidence="2">The sequence shown here is derived from an EMBL/GenBank/DDBJ whole genome shotgun (WGS) entry which is preliminary data.</text>
</comment>
<dbReference type="AlphaFoldDB" id="A0AAW2I681"/>
<sequence>MNWHNWLVAACLLLTVCDLRCLAGEMCPAEPREKIHRRRTTQSDPFSYRPVPVPVKVRCDPEAGSVKNQEPCNEDIRLIASVREKQKSKVDGWRMTAETSLPQSEKVVKEVPALSKVSAASDMMTAECEQCEIQIKANGDGVFLRCRKCHPSNADGMRFPTPGTNKVMQLP</sequence>
<dbReference type="EMBL" id="JARGDH010000002">
    <property type="protein sequence ID" value="KAL0277644.1"/>
    <property type="molecule type" value="Genomic_DNA"/>
</dbReference>
<gene>
    <name evidence="2" type="ORF">PYX00_004866</name>
</gene>
<feature type="signal peptide" evidence="1">
    <location>
        <begin position="1"/>
        <end position="23"/>
    </location>
</feature>
<keyword evidence="1" id="KW-0732">Signal</keyword>
<proteinExistence type="predicted"/>
<evidence type="ECO:0000313" key="2">
    <source>
        <dbReference type="EMBL" id="KAL0277644.1"/>
    </source>
</evidence>
<name>A0AAW2I681_9NEOP</name>
<reference evidence="2" key="1">
    <citation type="journal article" date="2024" name="Gigascience">
        <title>Chromosome-level genome of the poultry shaft louse Menopon gallinae provides insight into the host-switching and adaptive evolution of parasitic lice.</title>
        <authorList>
            <person name="Xu Y."/>
            <person name="Ma L."/>
            <person name="Liu S."/>
            <person name="Liang Y."/>
            <person name="Liu Q."/>
            <person name="He Z."/>
            <person name="Tian L."/>
            <person name="Duan Y."/>
            <person name="Cai W."/>
            <person name="Li H."/>
            <person name="Song F."/>
        </authorList>
    </citation>
    <scope>NUCLEOTIDE SEQUENCE</scope>
    <source>
        <strain evidence="2">Cailab_2023a</strain>
    </source>
</reference>
<protein>
    <submittedName>
        <fullName evidence="2">Uncharacterized protein</fullName>
    </submittedName>
</protein>
<feature type="chain" id="PRO_5043901371" evidence="1">
    <location>
        <begin position="24"/>
        <end position="171"/>
    </location>
</feature>
<accession>A0AAW2I681</accession>
<organism evidence="2">
    <name type="scientific">Menopon gallinae</name>
    <name type="common">poultry shaft louse</name>
    <dbReference type="NCBI Taxonomy" id="328185"/>
    <lineage>
        <taxon>Eukaryota</taxon>
        <taxon>Metazoa</taxon>
        <taxon>Ecdysozoa</taxon>
        <taxon>Arthropoda</taxon>
        <taxon>Hexapoda</taxon>
        <taxon>Insecta</taxon>
        <taxon>Pterygota</taxon>
        <taxon>Neoptera</taxon>
        <taxon>Paraneoptera</taxon>
        <taxon>Psocodea</taxon>
        <taxon>Troctomorpha</taxon>
        <taxon>Phthiraptera</taxon>
        <taxon>Amblycera</taxon>
        <taxon>Menoponidae</taxon>
        <taxon>Menopon</taxon>
    </lineage>
</organism>